<name>A0A928YSU7_9GAMM</name>
<gene>
    <name evidence="2" type="ORF">C4F51_02885</name>
</gene>
<feature type="transmembrane region" description="Helical" evidence="1">
    <location>
        <begin position="40"/>
        <end position="60"/>
    </location>
</feature>
<evidence type="ECO:0000256" key="1">
    <source>
        <dbReference type="SAM" id="Phobius"/>
    </source>
</evidence>
<reference evidence="2" key="1">
    <citation type="submission" date="2018-07" db="EMBL/GenBank/DDBJ databases">
        <title>Genome assembly of strain Ka43.</title>
        <authorList>
            <person name="Kukolya J."/>
            <person name="Nagy I."/>
            <person name="Horvath B."/>
            <person name="Toth A."/>
        </authorList>
    </citation>
    <scope>NUCLEOTIDE SEQUENCE</scope>
    <source>
        <strain evidence="2">KB43</strain>
    </source>
</reference>
<dbReference type="AlphaFoldDB" id="A0A928YSU7"/>
<organism evidence="2 3">
    <name type="scientific">Cellvibrio polysaccharolyticus</name>
    <dbReference type="NCBI Taxonomy" id="2082724"/>
    <lineage>
        <taxon>Bacteria</taxon>
        <taxon>Pseudomonadati</taxon>
        <taxon>Pseudomonadota</taxon>
        <taxon>Gammaproteobacteria</taxon>
        <taxon>Cellvibrionales</taxon>
        <taxon>Cellvibrionaceae</taxon>
        <taxon>Cellvibrio</taxon>
    </lineage>
</organism>
<keyword evidence="1" id="KW-0812">Transmembrane</keyword>
<keyword evidence="3" id="KW-1185">Reference proteome</keyword>
<sequence length="116" mass="12983">MSFTSCISGYPDFLLFSITISKLSHLATFIQHGTTECDRLAMMPVLVFMPVDFIGHVFLFEYQFGLWEQVRCFQVALGKIGCLPARFSLAGFLVGSLWLLQTGVLFKKINSGPIKP</sequence>
<evidence type="ECO:0000313" key="2">
    <source>
        <dbReference type="EMBL" id="MBE8716127.1"/>
    </source>
</evidence>
<keyword evidence="1" id="KW-1133">Transmembrane helix</keyword>
<feature type="transmembrane region" description="Helical" evidence="1">
    <location>
        <begin position="87"/>
        <end position="106"/>
    </location>
</feature>
<accession>A0A928YSU7</accession>
<comment type="caution">
    <text evidence="2">The sequence shown here is derived from an EMBL/GenBank/DDBJ whole genome shotgun (WGS) entry which is preliminary data.</text>
</comment>
<keyword evidence="1" id="KW-0472">Membrane</keyword>
<dbReference type="Proteomes" id="UP000652567">
    <property type="component" value="Unassembled WGS sequence"/>
</dbReference>
<protein>
    <submittedName>
        <fullName evidence="2">Uncharacterized protein</fullName>
    </submittedName>
</protein>
<dbReference type="EMBL" id="PRDL01000001">
    <property type="protein sequence ID" value="MBE8716127.1"/>
    <property type="molecule type" value="Genomic_DNA"/>
</dbReference>
<evidence type="ECO:0000313" key="3">
    <source>
        <dbReference type="Proteomes" id="UP000652567"/>
    </source>
</evidence>
<proteinExistence type="predicted"/>